<dbReference type="AlphaFoldDB" id="A0A8E2JIR9"/>
<evidence type="ECO:0000313" key="3">
    <source>
        <dbReference type="Proteomes" id="UP000250266"/>
    </source>
</evidence>
<evidence type="ECO:0000313" key="2">
    <source>
        <dbReference type="EMBL" id="OCK84200.1"/>
    </source>
</evidence>
<reference evidence="2 3" key="1">
    <citation type="journal article" date="2016" name="Nat. Commun.">
        <title>Ectomycorrhizal ecology is imprinted in the genome of the dominant symbiotic fungus Cenococcum geophilum.</title>
        <authorList>
            <consortium name="DOE Joint Genome Institute"/>
            <person name="Peter M."/>
            <person name="Kohler A."/>
            <person name="Ohm R.A."/>
            <person name="Kuo A."/>
            <person name="Krutzmann J."/>
            <person name="Morin E."/>
            <person name="Arend M."/>
            <person name="Barry K.W."/>
            <person name="Binder M."/>
            <person name="Choi C."/>
            <person name="Clum A."/>
            <person name="Copeland A."/>
            <person name="Grisel N."/>
            <person name="Haridas S."/>
            <person name="Kipfer T."/>
            <person name="LaButti K."/>
            <person name="Lindquist E."/>
            <person name="Lipzen A."/>
            <person name="Maire R."/>
            <person name="Meier B."/>
            <person name="Mihaltcheva S."/>
            <person name="Molinier V."/>
            <person name="Murat C."/>
            <person name="Poggeler S."/>
            <person name="Quandt C.A."/>
            <person name="Sperisen C."/>
            <person name="Tritt A."/>
            <person name="Tisserant E."/>
            <person name="Crous P.W."/>
            <person name="Henrissat B."/>
            <person name="Nehls U."/>
            <person name="Egli S."/>
            <person name="Spatafora J.W."/>
            <person name="Grigoriev I.V."/>
            <person name="Martin F.M."/>
        </authorList>
    </citation>
    <scope>NUCLEOTIDE SEQUENCE [LARGE SCALE GENOMIC DNA]</scope>
    <source>
        <strain evidence="2 3">CBS 459.81</strain>
    </source>
</reference>
<name>A0A8E2JIR9_9PEZI</name>
<accession>A0A8E2JIR9</accession>
<proteinExistence type="predicted"/>
<dbReference type="EMBL" id="KV744843">
    <property type="protein sequence ID" value="OCK84200.1"/>
    <property type="molecule type" value="Genomic_DNA"/>
</dbReference>
<protein>
    <submittedName>
        <fullName evidence="2">Uncharacterized protein</fullName>
    </submittedName>
</protein>
<evidence type="ECO:0000256" key="1">
    <source>
        <dbReference type="SAM" id="MobiDB-lite"/>
    </source>
</evidence>
<gene>
    <name evidence="2" type="ORF">K432DRAFT_140352</name>
</gene>
<sequence length="83" mass="8934">MTLASICFLQSPVNSNSSTPTSRTSSPHALSTSSLSRSYPLIASGRHIKGPLISRSFLPTGPVARFLAACESLRGFFPYRHLP</sequence>
<organism evidence="2 3">
    <name type="scientific">Lepidopterella palustris CBS 459.81</name>
    <dbReference type="NCBI Taxonomy" id="1314670"/>
    <lineage>
        <taxon>Eukaryota</taxon>
        <taxon>Fungi</taxon>
        <taxon>Dikarya</taxon>
        <taxon>Ascomycota</taxon>
        <taxon>Pezizomycotina</taxon>
        <taxon>Dothideomycetes</taxon>
        <taxon>Pleosporomycetidae</taxon>
        <taxon>Mytilinidiales</taxon>
        <taxon>Argynnaceae</taxon>
        <taxon>Lepidopterella</taxon>
    </lineage>
</organism>
<feature type="region of interest" description="Disordered" evidence="1">
    <location>
        <begin position="11"/>
        <end position="34"/>
    </location>
</feature>
<keyword evidence="3" id="KW-1185">Reference proteome</keyword>
<dbReference type="Proteomes" id="UP000250266">
    <property type="component" value="Unassembled WGS sequence"/>
</dbReference>